<protein>
    <submittedName>
        <fullName evidence="5">Pectate lyase</fullName>
    </submittedName>
</protein>
<gene>
    <name evidence="5" type="ORF">ABJI51_13720</name>
</gene>
<keyword evidence="2" id="KW-0964">Secreted</keyword>
<feature type="signal peptide" evidence="3">
    <location>
        <begin position="1"/>
        <end position="24"/>
    </location>
</feature>
<dbReference type="PANTHER" id="PTHR31683">
    <property type="entry name" value="PECTATE LYASE 18-RELATED"/>
    <property type="match status" value="1"/>
</dbReference>
<dbReference type="PANTHER" id="PTHR31683:SF18">
    <property type="entry name" value="PECTATE LYASE 21-RELATED"/>
    <property type="match status" value="1"/>
</dbReference>
<feature type="chain" id="PRO_5047025323" evidence="3">
    <location>
        <begin position="25"/>
        <end position="428"/>
    </location>
</feature>
<dbReference type="InterPro" id="IPR002022">
    <property type="entry name" value="Pec_lyase"/>
</dbReference>
<reference evidence="5 6" key="1">
    <citation type="submission" date="2024-05" db="EMBL/GenBank/DDBJ databases">
        <authorList>
            <person name="Zhao H."/>
            <person name="Xu Y."/>
            <person name="Lin S."/>
            <person name="Spain J.C."/>
            <person name="Zhou N.-Y."/>
        </authorList>
    </citation>
    <scope>NUCLEOTIDE SEQUENCE [LARGE SCALE GENOMIC DNA]</scope>
    <source>
        <strain evidence="5 6">NEAU-NG30</strain>
    </source>
</reference>
<evidence type="ECO:0000256" key="1">
    <source>
        <dbReference type="ARBA" id="ARBA00023239"/>
    </source>
</evidence>
<comment type="caution">
    <text evidence="5">The sequence shown here is derived from an EMBL/GenBank/DDBJ whole genome shotgun (WGS) entry which is preliminary data.</text>
</comment>
<evidence type="ECO:0000256" key="2">
    <source>
        <dbReference type="RuleBase" id="RU361173"/>
    </source>
</evidence>
<dbReference type="InterPro" id="IPR045032">
    <property type="entry name" value="PEL"/>
</dbReference>
<dbReference type="InterPro" id="IPR011050">
    <property type="entry name" value="Pectin_lyase_fold/virulence"/>
</dbReference>
<dbReference type="GO" id="GO:0016829">
    <property type="term" value="F:lyase activity"/>
    <property type="evidence" value="ECO:0007669"/>
    <property type="project" value="UniProtKB-KW"/>
</dbReference>
<feature type="domain" description="Pectate lyase" evidence="4">
    <location>
        <begin position="115"/>
        <end position="351"/>
    </location>
</feature>
<dbReference type="Proteomes" id="UP001440984">
    <property type="component" value="Unassembled WGS sequence"/>
</dbReference>
<dbReference type="SMART" id="SM00656">
    <property type="entry name" value="Amb_all"/>
    <property type="match status" value="1"/>
</dbReference>
<keyword evidence="6" id="KW-1185">Reference proteome</keyword>
<accession>A0ABV0LCW8</accession>
<keyword evidence="1 2" id="KW-0456">Lyase</keyword>
<dbReference type="SUPFAM" id="SSF51126">
    <property type="entry name" value="Pectin lyase-like"/>
    <property type="match status" value="1"/>
</dbReference>
<proteinExistence type="inferred from homology"/>
<dbReference type="EMBL" id="JBDZYD010000004">
    <property type="protein sequence ID" value="MEQ0560141.1"/>
    <property type="molecule type" value="Genomic_DNA"/>
</dbReference>
<comment type="subcellular location">
    <subcellularLocation>
        <location evidence="2">Secreted</location>
    </subcellularLocation>
</comment>
<keyword evidence="3" id="KW-0732">Signal</keyword>
<sequence>MRWKAFAGCLALLGLTLTPSPAQAHGRDPGRAVLGAHDGWAAAGTGTTGGSAAAPDDVYTVTKRSELVAALAAHPGAPKIIQVRGTIEGNVDDADRPVGCEYFADPAYTLPSYLAAYDPATWGRVRPSGPLEEARARSQANQAKQVVVDVGPDTTIVGLGAQATLHGLTLRVTGSNVILRNLNFSDAHDCFPQWDPLDTADGNWNSEYDNVDLVGATHVWVDHNEFSDGGNTAQPTYFGRKYEVHDGLLDIVNGSDLVTVSYNRLHEHDKTMLIGNTDKPTYDVGKLRVTLHHNLFSDIGQRAPRVRYGQVHVYDNLYVVRDAAAYTYSLGVGVESRIYAENNFFRIPPSVPLGRLVHYWKGTVLHATGTLVSTGGLPRPADLLAEYNAANDPDLGADVGWTPSLVERLDPAWAVSVLVPAFAGPGRW</sequence>
<dbReference type="InterPro" id="IPR012334">
    <property type="entry name" value="Pectin_lyas_fold"/>
</dbReference>
<comment type="similarity">
    <text evidence="2">Belongs to the polysaccharide lyase 1 family.</text>
</comment>
<evidence type="ECO:0000313" key="6">
    <source>
        <dbReference type="Proteomes" id="UP001440984"/>
    </source>
</evidence>
<dbReference type="Gene3D" id="2.160.20.10">
    <property type="entry name" value="Single-stranded right-handed beta-helix, Pectin lyase-like"/>
    <property type="match status" value="1"/>
</dbReference>
<evidence type="ECO:0000259" key="4">
    <source>
        <dbReference type="SMART" id="SM00656"/>
    </source>
</evidence>
<name>A0ABV0LCW8_9PSEU</name>
<dbReference type="Pfam" id="PF00544">
    <property type="entry name" value="Pectate_lyase_4"/>
    <property type="match status" value="2"/>
</dbReference>
<dbReference type="RefSeq" id="WP_348950745.1">
    <property type="nucleotide sequence ID" value="NZ_JBDZYD010000004.1"/>
</dbReference>
<organism evidence="5 6">
    <name type="scientific">Amycolatopsis melonis</name>
    <dbReference type="NCBI Taxonomy" id="3156488"/>
    <lineage>
        <taxon>Bacteria</taxon>
        <taxon>Bacillati</taxon>
        <taxon>Actinomycetota</taxon>
        <taxon>Actinomycetes</taxon>
        <taxon>Pseudonocardiales</taxon>
        <taxon>Pseudonocardiaceae</taxon>
        <taxon>Amycolatopsis</taxon>
    </lineage>
</organism>
<keyword evidence="2" id="KW-0119">Carbohydrate metabolism</keyword>
<keyword evidence="2" id="KW-0624">Polysaccharide degradation</keyword>
<evidence type="ECO:0000313" key="5">
    <source>
        <dbReference type="EMBL" id="MEQ0560141.1"/>
    </source>
</evidence>
<evidence type="ECO:0000256" key="3">
    <source>
        <dbReference type="SAM" id="SignalP"/>
    </source>
</evidence>